<evidence type="ECO:0000256" key="1">
    <source>
        <dbReference type="SAM" id="MobiDB-lite"/>
    </source>
</evidence>
<dbReference type="EMBL" id="QZEW01000026">
    <property type="protein sequence ID" value="RJL18204.1"/>
    <property type="molecule type" value="Genomic_DNA"/>
</dbReference>
<accession>A0A419A8W0</accession>
<name>A0A419A8W0_9RHOB</name>
<gene>
    <name evidence="2" type="ORF">D3P05_07625</name>
</gene>
<reference evidence="3" key="1">
    <citation type="submission" date="2018-09" db="EMBL/GenBank/DDBJ databases">
        <title>Paracoccus onubensis nov. sp. a moderate halophilic bacterium isolated from Gruta de las Maravillas (Aracena, Spain).</title>
        <authorList>
            <person name="Jurado V."/>
            <person name="Gutierrez-Patricio S."/>
            <person name="Gonzalez-Pimentel J.L."/>
            <person name="Miller A.Z."/>
            <person name="Laiz L."/>
            <person name="Saiz-Jimenez C."/>
        </authorList>
    </citation>
    <scope>NUCLEOTIDE SEQUENCE [LARGE SCALE GENOMIC DNA]</scope>
    <source>
        <strain evidence="3">DSM 26381</strain>
    </source>
</reference>
<comment type="caution">
    <text evidence="2">The sequence shown here is derived from an EMBL/GenBank/DDBJ whole genome shotgun (WGS) entry which is preliminary data.</text>
</comment>
<feature type="region of interest" description="Disordered" evidence="1">
    <location>
        <begin position="33"/>
        <end position="65"/>
    </location>
</feature>
<dbReference type="Proteomes" id="UP000283587">
    <property type="component" value="Unassembled WGS sequence"/>
</dbReference>
<organism evidence="2 3">
    <name type="scientific">Paracoccus siganidrum</name>
    <dbReference type="NCBI Taxonomy" id="1276757"/>
    <lineage>
        <taxon>Bacteria</taxon>
        <taxon>Pseudomonadati</taxon>
        <taxon>Pseudomonadota</taxon>
        <taxon>Alphaproteobacteria</taxon>
        <taxon>Rhodobacterales</taxon>
        <taxon>Paracoccaceae</taxon>
        <taxon>Paracoccus</taxon>
    </lineage>
</organism>
<evidence type="ECO:0000313" key="2">
    <source>
        <dbReference type="EMBL" id="RJL18204.1"/>
    </source>
</evidence>
<evidence type="ECO:0000313" key="3">
    <source>
        <dbReference type="Proteomes" id="UP000283587"/>
    </source>
</evidence>
<protein>
    <submittedName>
        <fullName evidence="2">Uncharacterized protein</fullName>
    </submittedName>
</protein>
<dbReference type="OrthoDB" id="7871763at2"/>
<sequence length="102" mass="11425">MADEAKLCREWIEIREETTADHFVFRSSTVQIPPTRGGRRGLELSESGLAEAKAPGPTDAMQSQGTGRWSLEGDMLHIELPGWAGDYEIEELKDNILVLKKR</sequence>
<dbReference type="RefSeq" id="WP_119897582.1">
    <property type="nucleotide sequence ID" value="NZ_QNRC01000013.1"/>
</dbReference>
<keyword evidence="3" id="KW-1185">Reference proteome</keyword>
<proteinExistence type="predicted"/>
<dbReference type="AlphaFoldDB" id="A0A419A8W0"/>